<feature type="region of interest" description="Disordered" evidence="1">
    <location>
        <begin position="54"/>
        <end position="87"/>
    </location>
</feature>
<dbReference type="RefSeq" id="WP_085239101.1">
    <property type="nucleotide sequence ID" value="NZ_CTEC01000001.1"/>
</dbReference>
<gene>
    <name evidence="2" type="ORF">BN000_02594</name>
</gene>
<dbReference type="EMBL" id="CTEC01000001">
    <property type="protein sequence ID" value="CQD12294.1"/>
    <property type="molecule type" value="Genomic_DNA"/>
</dbReference>
<name>A0A0U1DBZ9_9MYCO</name>
<protein>
    <submittedName>
        <fullName evidence="2">Uncharacterized protein</fullName>
    </submittedName>
</protein>
<evidence type="ECO:0000313" key="3">
    <source>
        <dbReference type="Proteomes" id="UP000199601"/>
    </source>
</evidence>
<organism evidence="2 3">
    <name type="scientific">Mycobacterium europaeum</name>
    <dbReference type="NCBI Taxonomy" id="761804"/>
    <lineage>
        <taxon>Bacteria</taxon>
        <taxon>Bacillati</taxon>
        <taxon>Actinomycetota</taxon>
        <taxon>Actinomycetes</taxon>
        <taxon>Mycobacteriales</taxon>
        <taxon>Mycobacteriaceae</taxon>
        <taxon>Mycobacterium</taxon>
        <taxon>Mycobacterium simiae complex</taxon>
    </lineage>
</organism>
<accession>A0A0U1DBZ9</accession>
<keyword evidence="3" id="KW-1185">Reference proteome</keyword>
<dbReference type="Proteomes" id="UP000199601">
    <property type="component" value="Unassembled WGS sequence"/>
</dbReference>
<dbReference type="AlphaFoldDB" id="A0A0U1DBZ9"/>
<sequence>MLGKHLEEQSKGLDAIHQRLAEFGTEHEGIWIYGSGDDDEHEYRRAVAEAEAAERREFEDNLFGRQAYPKSQDSEENDFEDGSHGNG</sequence>
<evidence type="ECO:0000256" key="1">
    <source>
        <dbReference type="SAM" id="MobiDB-lite"/>
    </source>
</evidence>
<reference evidence="3" key="1">
    <citation type="submission" date="2015-03" db="EMBL/GenBank/DDBJ databases">
        <authorList>
            <person name="Urmite Genomes"/>
        </authorList>
    </citation>
    <scope>NUCLEOTIDE SEQUENCE [LARGE SCALE GENOMIC DNA]</scope>
    <source>
        <strain evidence="3">CSUR P1344</strain>
    </source>
</reference>
<proteinExistence type="predicted"/>
<evidence type="ECO:0000313" key="2">
    <source>
        <dbReference type="EMBL" id="CQD12294.1"/>
    </source>
</evidence>